<evidence type="ECO:0000256" key="1">
    <source>
        <dbReference type="ARBA" id="ARBA00004123"/>
    </source>
</evidence>
<keyword evidence="8" id="KW-1185">Reference proteome</keyword>
<evidence type="ECO:0000313" key="7">
    <source>
        <dbReference type="EMBL" id="KAL1132722.1"/>
    </source>
</evidence>
<sequence>MKGPRVPGGDGLECGGSGGFWMAAVSAAAAGTTGPLDVAMTGAAESGFISSQPSMAEFILPHHMGAPASQGDMDQSPSQQPYPPQGPLHHPTGDQHQPVQEYPWMKEKKTAKKNNQQGKRGTALIFFNLHANKLLITIAT</sequence>
<name>A0ABD0YNC5_9HEMI</name>
<reference evidence="7 8" key="1">
    <citation type="submission" date="2024-07" db="EMBL/GenBank/DDBJ databases">
        <title>Chromosome-level genome assembly of the water stick insect Ranatra chinensis (Heteroptera: Nepidae).</title>
        <authorList>
            <person name="Liu X."/>
        </authorList>
    </citation>
    <scope>NUCLEOTIDE SEQUENCE [LARGE SCALE GENOMIC DNA]</scope>
    <source>
        <strain evidence="7">Cailab_2021Rc</strain>
        <tissue evidence="7">Muscle</tissue>
    </source>
</reference>
<dbReference type="GO" id="GO:0005634">
    <property type="term" value="C:nucleus"/>
    <property type="evidence" value="ECO:0007669"/>
    <property type="project" value="UniProtKB-SubCell"/>
</dbReference>
<keyword evidence="5" id="KW-0539">Nucleus</keyword>
<dbReference type="EMBL" id="JBFDAA010000005">
    <property type="protein sequence ID" value="KAL1132722.1"/>
    <property type="molecule type" value="Genomic_DNA"/>
</dbReference>
<evidence type="ECO:0000256" key="3">
    <source>
        <dbReference type="ARBA" id="ARBA00023125"/>
    </source>
</evidence>
<dbReference type="PROSITE" id="PS00032">
    <property type="entry name" value="ANTENNAPEDIA"/>
    <property type="match status" value="1"/>
</dbReference>
<proteinExistence type="predicted"/>
<keyword evidence="3" id="KW-0238">DNA-binding</keyword>
<accession>A0ABD0YNC5</accession>
<organism evidence="7 8">
    <name type="scientific">Ranatra chinensis</name>
    <dbReference type="NCBI Taxonomy" id="642074"/>
    <lineage>
        <taxon>Eukaryota</taxon>
        <taxon>Metazoa</taxon>
        <taxon>Ecdysozoa</taxon>
        <taxon>Arthropoda</taxon>
        <taxon>Hexapoda</taxon>
        <taxon>Insecta</taxon>
        <taxon>Pterygota</taxon>
        <taxon>Neoptera</taxon>
        <taxon>Paraneoptera</taxon>
        <taxon>Hemiptera</taxon>
        <taxon>Heteroptera</taxon>
        <taxon>Panheteroptera</taxon>
        <taxon>Nepomorpha</taxon>
        <taxon>Nepidae</taxon>
        <taxon>Ranatrinae</taxon>
        <taxon>Ranatra</taxon>
    </lineage>
</organism>
<gene>
    <name evidence="7" type="ORF">AAG570_010674</name>
</gene>
<keyword evidence="2" id="KW-0217">Developmental protein</keyword>
<dbReference type="Proteomes" id="UP001558652">
    <property type="component" value="Unassembled WGS sequence"/>
</dbReference>
<evidence type="ECO:0000256" key="2">
    <source>
        <dbReference type="ARBA" id="ARBA00022473"/>
    </source>
</evidence>
<evidence type="ECO:0000256" key="5">
    <source>
        <dbReference type="ARBA" id="ARBA00023242"/>
    </source>
</evidence>
<evidence type="ECO:0000256" key="4">
    <source>
        <dbReference type="ARBA" id="ARBA00023155"/>
    </source>
</evidence>
<dbReference type="AlphaFoldDB" id="A0ABD0YNC5"/>
<dbReference type="GO" id="GO:0003677">
    <property type="term" value="F:DNA binding"/>
    <property type="evidence" value="ECO:0007669"/>
    <property type="project" value="UniProtKB-KW"/>
</dbReference>
<protein>
    <submittedName>
        <fullName evidence="7">Uncharacterized protein</fullName>
    </submittedName>
</protein>
<comment type="caution">
    <text evidence="7">The sequence shown here is derived from an EMBL/GenBank/DDBJ whole genome shotgun (WGS) entry which is preliminary data.</text>
</comment>
<evidence type="ECO:0000313" key="8">
    <source>
        <dbReference type="Proteomes" id="UP001558652"/>
    </source>
</evidence>
<dbReference type="InterPro" id="IPR001827">
    <property type="entry name" value="Homeobox_Antennapedia_CS"/>
</dbReference>
<comment type="subcellular location">
    <subcellularLocation>
        <location evidence="1">Nucleus</location>
    </subcellularLocation>
</comment>
<feature type="region of interest" description="Disordered" evidence="6">
    <location>
        <begin position="59"/>
        <end position="117"/>
    </location>
</feature>
<evidence type="ECO:0000256" key="6">
    <source>
        <dbReference type="SAM" id="MobiDB-lite"/>
    </source>
</evidence>
<keyword evidence="4" id="KW-0371">Homeobox</keyword>